<gene>
    <name evidence="2" type="ORF">DT23_04625</name>
</gene>
<keyword evidence="3" id="KW-1185">Reference proteome</keyword>
<protein>
    <recommendedName>
        <fullName evidence="1">Beta-lactamase hydrolase-like protein phosphatase-like domain-containing protein</fullName>
    </recommendedName>
</protein>
<accession>A0A074JSB5</accession>
<dbReference type="STRING" id="1353528.DT23_04625"/>
<evidence type="ECO:0000313" key="2">
    <source>
        <dbReference type="EMBL" id="KEO59369.1"/>
    </source>
</evidence>
<dbReference type="EMBL" id="AUNB01000029">
    <property type="protein sequence ID" value="KEO59369.1"/>
    <property type="molecule type" value="Genomic_DNA"/>
</dbReference>
<proteinExistence type="predicted"/>
<name>A0A074JSB5_9RHOB</name>
<dbReference type="AlphaFoldDB" id="A0A074JSB5"/>
<dbReference type="Pfam" id="PF04273">
    <property type="entry name" value="BLH_phosphatase"/>
    <property type="match status" value="1"/>
</dbReference>
<evidence type="ECO:0000259" key="1">
    <source>
        <dbReference type="Pfam" id="PF04273"/>
    </source>
</evidence>
<dbReference type="InterPro" id="IPR029021">
    <property type="entry name" value="Prot-tyrosine_phosphatase-like"/>
</dbReference>
<dbReference type="eggNOG" id="COG3453">
    <property type="taxonomic scope" value="Bacteria"/>
</dbReference>
<reference evidence="2 3" key="1">
    <citation type="journal article" date="2015" name="Antonie Van Leeuwenhoek">
        <title>Thioclava indica sp. nov., isolated from surface seawater of the Indian Ocean.</title>
        <authorList>
            <person name="Liu Y."/>
            <person name="Lai Q."/>
            <person name="Du J."/>
            <person name="Xu H."/>
            <person name="Jiang L."/>
            <person name="Shao Z."/>
        </authorList>
    </citation>
    <scope>NUCLEOTIDE SEQUENCE [LARGE SCALE GENOMIC DNA]</scope>
    <source>
        <strain evidence="2 3">DT23-4</strain>
    </source>
</reference>
<feature type="domain" description="Beta-lactamase hydrolase-like protein phosphatase-like" evidence="1">
    <location>
        <begin position="2"/>
        <end position="111"/>
    </location>
</feature>
<comment type="caution">
    <text evidence="2">The sequence shown here is derived from an EMBL/GenBank/DDBJ whole genome shotgun (WGS) entry which is preliminary data.</text>
</comment>
<organism evidence="2 3">
    <name type="scientific">Thioclava indica</name>
    <dbReference type="NCBI Taxonomy" id="1353528"/>
    <lineage>
        <taxon>Bacteria</taxon>
        <taxon>Pseudomonadati</taxon>
        <taxon>Pseudomonadota</taxon>
        <taxon>Alphaproteobacteria</taxon>
        <taxon>Rhodobacterales</taxon>
        <taxon>Paracoccaceae</taxon>
        <taxon>Thioclava</taxon>
    </lineage>
</organism>
<dbReference type="Gene3D" id="3.90.190.10">
    <property type="entry name" value="Protein tyrosine phosphatase superfamily"/>
    <property type="match status" value="1"/>
</dbReference>
<dbReference type="InterPro" id="IPR005939">
    <property type="entry name" value="BLH_phosphatase-like"/>
</dbReference>
<evidence type="ECO:0000313" key="3">
    <source>
        <dbReference type="Proteomes" id="UP000027471"/>
    </source>
</evidence>
<dbReference type="CDD" id="cd14503">
    <property type="entry name" value="PTP-bact"/>
    <property type="match status" value="1"/>
</dbReference>
<dbReference type="Proteomes" id="UP000027471">
    <property type="component" value="Unassembled WGS sequence"/>
</dbReference>
<sequence length="147" mass="16532">MDHRKLSDHFSVAPQIEPEDVAKLAEMGFRTLITNRPDEEIEDEEHRSANMASLAAKHGMNYHYLPYYPGEMTFDLVADYEAIMKSAPKPAFGYCRSGTRSSHLWGMSQAGLMELDKIVETAANAGYDHSSLMPVLKFYATRRGKNG</sequence>
<dbReference type="GO" id="GO:0016787">
    <property type="term" value="F:hydrolase activity"/>
    <property type="evidence" value="ECO:0007669"/>
    <property type="project" value="InterPro"/>
</dbReference>
<dbReference type="RefSeq" id="WP_038131071.1">
    <property type="nucleotide sequence ID" value="NZ_AUNB01000029.1"/>
</dbReference>
<dbReference type="NCBIfam" id="TIGR01244">
    <property type="entry name" value="TIGR01244 family sulfur transferase"/>
    <property type="match status" value="1"/>
</dbReference>
<dbReference type="OrthoDB" id="9805710at2"/>